<organism evidence="8 9">
    <name type="scientific">Corynebacterium falsenii</name>
    <dbReference type="NCBI Taxonomy" id="108486"/>
    <lineage>
        <taxon>Bacteria</taxon>
        <taxon>Bacillati</taxon>
        <taxon>Actinomycetota</taxon>
        <taxon>Actinomycetes</taxon>
        <taxon>Mycobacteriales</taxon>
        <taxon>Corynebacteriaceae</taxon>
        <taxon>Corynebacterium</taxon>
    </lineage>
</organism>
<dbReference type="InterPro" id="IPR036388">
    <property type="entry name" value="WH-like_DNA-bd_sf"/>
</dbReference>
<dbReference type="SUPFAM" id="SSF88946">
    <property type="entry name" value="Sigma2 domain of RNA polymerase sigma factors"/>
    <property type="match status" value="1"/>
</dbReference>
<evidence type="ECO:0000256" key="5">
    <source>
        <dbReference type="ARBA" id="ARBA00023163"/>
    </source>
</evidence>
<evidence type="ECO:0000259" key="6">
    <source>
        <dbReference type="Pfam" id="PF04542"/>
    </source>
</evidence>
<dbReference type="NCBIfam" id="NF007230">
    <property type="entry name" value="PRK09648.1"/>
    <property type="match status" value="1"/>
</dbReference>
<keyword evidence="3" id="KW-0731">Sigma factor</keyword>
<name>A0A418QA55_9CORY</name>
<dbReference type="RefSeq" id="WP_119664152.1">
    <property type="nucleotide sequence ID" value="NZ_JBQQOK010000001.1"/>
</dbReference>
<dbReference type="Pfam" id="PF04545">
    <property type="entry name" value="Sigma70_r4"/>
    <property type="match status" value="1"/>
</dbReference>
<protein>
    <submittedName>
        <fullName evidence="8">Sigma-70 family RNA polymerase sigma factor</fullName>
    </submittedName>
</protein>
<dbReference type="CDD" id="cd06171">
    <property type="entry name" value="Sigma70_r4"/>
    <property type="match status" value="1"/>
</dbReference>
<dbReference type="SUPFAM" id="SSF88659">
    <property type="entry name" value="Sigma3 and sigma4 domains of RNA polymerase sigma factors"/>
    <property type="match status" value="1"/>
</dbReference>
<dbReference type="STRING" id="1451189.CFAL_09465"/>
<dbReference type="InterPro" id="IPR013325">
    <property type="entry name" value="RNA_pol_sigma_r2"/>
</dbReference>
<evidence type="ECO:0000313" key="8">
    <source>
        <dbReference type="EMBL" id="RIX36832.1"/>
    </source>
</evidence>
<keyword evidence="4" id="KW-0238">DNA-binding</keyword>
<sequence>MTVSADVDTAIQAVVPAAAAGDRHALQELINLIYPAILRYCRARVIGHRYPTAEDVAQEVCLAIARAMPTFEEKGLPFMAFAYRIASNKVVDARRVHSRDMSQPTDEMPDEEISLDTPESELLSLDSCNEVALLLDNLNERSREIITLRVFGGYSAEETAQMLGLTSGAVRVAQHRALAKLRELVEETRRRATG</sequence>
<accession>A0A418QA55</accession>
<dbReference type="InterPro" id="IPR007627">
    <property type="entry name" value="RNA_pol_sigma70_r2"/>
</dbReference>
<dbReference type="AlphaFoldDB" id="A0A418QA55"/>
<keyword evidence="5" id="KW-0804">Transcription</keyword>
<feature type="domain" description="RNA polymerase sigma-70 region 2" evidence="6">
    <location>
        <begin position="30"/>
        <end position="99"/>
    </location>
</feature>
<dbReference type="EMBL" id="QXJK01000001">
    <property type="protein sequence ID" value="RIX36832.1"/>
    <property type="molecule type" value="Genomic_DNA"/>
</dbReference>
<dbReference type="Proteomes" id="UP000285278">
    <property type="component" value="Unassembled WGS sequence"/>
</dbReference>
<dbReference type="GO" id="GO:0006352">
    <property type="term" value="P:DNA-templated transcription initiation"/>
    <property type="evidence" value="ECO:0007669"/>
    <property type="project" value="InterPro"/>
</dbReference>
<evidence type="ECO:0000313" key="9">
    <source>
        <dbReference type="Proteomes" id="UP000285278"/>
    </source>
</evidence>
<dbReference type="InterPro" id="IPR007630">
    <property type="entry name" value="RNA_pol_sigma70_r4"/>
</dbReference>
<comment type="similarity">
    <text evidence="1">Belongs to the sigma-70 factor family. ECF subfamily.</text>
</comment>
<dbReference type="PANTHER" id="PTHR43133">
    <property type="entry name" value="RNA POLYMERASE ECF-TYPE SIGMA FACTO"/>
    <property type="match status" value="1"/>
</dbReference>
<dbReference type="InterPro" id="IPR013324">
    <property type="entry name" value="RNA_pol_sigma_r3/r4-like"/>
</dbReference>
<dbReference type="InterPro" id="IPR039425">
    <property type="entry name" value="RNA_pol_sigma-70-like"/>
</dbReference>
<reference evidence="8 9" key="1">
    <citation type="submission" date="2018-09" db="EMBL/GenBank/DDBJ databases">
        <title>Optimization and identification of Corynebacterium falsenii FN1-14 from fish paste.</title>
        <authorList>
            <person name="Daroonpunt R."/>
            <person name="Tanasupawat S."/>
        </authorList>
    </citation>
    <scope>NUCLEOTIDE SEQUENCE [LARGE SCALE GENOMIC DNA]</scope>
    <source>
        <strain evidence="8 9">FN1-14</strain>
    </source>
</reference>
<evidence type="ECO:0000256" key="2">
    <source>
        <dbReference type="ARBA" id="ARBA00023015"/>
    </source>
</evidence>
<dbReference type="Gene3D" id="1.10.1740.10">
    <property type="match status" value="1"/>
</dbReference>
<gene>
    <name evidence="8" type="ORF">D3M95_01100</name>
</gene>
<proteinExistence type="inferred from homology"/>
<dbReference type="GO" id="GO:0003677">
    <property type="term" value="F:DNA binding"/>
    <property type="evidence" value="ECO:0007669"/>
    <property type="project" value="UniProtKB-KW"/>
</dbReference>
<dbReference type="NCBIfam" id="TIGR02937">
    <property type="entry name" value="sigma70-ECF"/>
    <property type="match status" value="1"/>
</dbReference>
<dbReference type="Gene3D" id="1.10.10.10">
    <property type="entry name" value="Winged helix-like DNA-binding domain superfamily/Winged helix DNA-binding domain"/>
    <property type="match status" value="1"/>
</dbReference>
<evidence type="ECO:0000259" key="7">
    <source>
        <dbReference type="Pfam" id="PF04545"/>
    </source>
</evidence>
<evidence type="ECO:0000256" key="4">
    <source>
        <dbReference type="ARBA" id="ARBA00023125"/>
    </source>
</evidence>
<dbReference type="Pfam" id="PF04542">
    <property type="entry name" value="Sigma70_r2"/>
    <property type="match status" value="1"/>
</dbReference>
<dbReference type="OrthoDB" id="160825at2"/>
<comment type="caution">
    <text evidence="8">The sequence shown here is derived from an EMBL/GenBank/DDBJ whole genome shotgun (WGS) entry which is preliminary data.</text>
</comment>
<feature type="domain" description="RNA polymerase sigma-70 region 4" evidence="7">
    <location>
        <begin position="134"/>
        <end position="183"/>
    </location>
</feature>
<dbReference type="PANTHER" id="PTHR43133:SF58">
    <property type="entry name" value="ECF RNA POLYMERASE SIGMA FACTOR SIGD"/>
    <property type="match status" value="1"/>
</dbReference>
<dbReference type="InterPro" id="IPR014284">
    <property type="entry name" value="RNA_pol_sigma-70_dom"/>
</dbReference>
<keyword evidence="9" id="KW-1185">Reference proteome</keyword>
<keyword evidence="2" id="KW-0805">Transcription regulation</keyword>
<dbReference type="GO" id="GO:0016987">
    <property type="term" value="F:sigma factor activity"/>
    <property type="evidence" value="ECO:0007669"/>
    <property type="project" value="UniProtKB-KW"/>
</dbReference>
<evidence type="ECO:0000256" key="1">
    <source>
        <dbReference type="ARBA" id="ARBA00010641"/>
    </source>
</evidence>
<evidence type="ECO:0000256" key="3">
    <source>
        <dbReference type="ARBA" id="ARBA00023082"/>
    </source>
</evidence>